<accession>A0ABV7LDD4</accession>
<keyword evidence="4" id="KW-1185">Reference proteome</keyword>
<gene>
    <name evidence="3" type="ORF">ACFOEX_04565</name>
</gene>
<evidence type="ECO:0000256" key="2">
    <source>
        <dbReference type="SAM" id="SignalP"/>
    </source>
</evidence>
<comment type="caution">
    <text evidence="3">The sequence shown here is derived from an EMBL/GenBank/DDBJ whole genome shotgun (WGS) entry which is preliminary data.</text>
</comment>
<keyword evidence="1" id="KW-0812">Transmembrane</keyword>
<evidence type="ECO:0000313" key="4">
    <source>
        <dbReference type="Proteomes" id="UP001595536"/>
    </source>
</evidence>
<organism evidence="3 4">
    <name type="scientific">Camelimonas abortus</name>
    <dbReference type="NCBI Taxonomy" id="1017184"/>
    <lineage>
        <taxon>Bacteria</taxon>
        <taxon>Pseudomonadati</taxon>
        <taxon>Pseudomonadota</taxon>
        <taxon>Alphaproteobacteria</taxon>
        <taxon>Hyphomicrobiales</taxon>
        <taxon>Chelatococcaceae</taxon>
        <taxon>Camelimonas</taxon>
    </lineage>
</organism>
<evidence type="ECO:0000313" key="3">
    <source>
        <dbReference type="EMBL" id="MFC3265639.1"/>
    </source>
</evidence>
<dbReference type="Pfam" id="PF06823">
    <property type="entry name" value="DUF1236"/>
    <property type="match status" value="1"/>
</dbReference>
<feature type="transmembrane region" description="Helical" evidence="1">
    <location>
        <begin position="35"/>
        <end position="64"/>
    </location>
</feature>
<keyword evidence="1" id="KW-1133">Transmembrane helix</keyword>
<dbReference type="RefSeq" id="WP_376829662.1">
    <property type="nucleotide sequence ID" value="NZ_JBHLWR010000006.1"/>
</dbReference>
<sequence length="138" mass="13876">MKILVLAAAIALTPAVALAQKNPEGAAGGAASGAAAGAVGGAIVGGPVGAAVGGLGGAVIGGIVGDNTPKFRKYVVEQRHPSYVYEGKLEAGVVLPGSGVTYYEVPEEYGARGYRYTVVNDTPVIVDPQTRRVIQVIE</sequence>
<dbReference type="InterPro" id="IPR009642">
    <property type="entry name" value="DUF1236"/>
</dbReference>
<reference evidence="4" key="1">
    <citation type="journal article" date="2019" name="Int. J. Syst. Evol. Microbiol.">
        <title>The Global Catalogue of Microorganisms (GCM) 10K type strain sequencing project: providing services to taxonomists for standard genome sequencing and annotation.</title>
        <authorList>
            <consortium name="The Broad Institute Genomics Platform"/>
            <consortium name="The Broad Institute Genome Sequencing Center for Infectious Disease"/>
            <person name="Wu L."/>
            <person name="Ma J."/>
        </authorList>
    </citation>
    <scope>NUCLEOTIDE SEQUENCE [LARGE SCALE GENOMIC DNA]</scope>
    <source>
        <strain evidence="4">CCM 7941</strain>
    </source>
</reference>
<name>A0ABV7LDD4_9HYPH</name>
<feature type="chain" id="PRO_5047184759" evidence="2">
    <location>
        <begin position="20"/>
        <end position="138"/>
    </location>
</feature>
<evidence type="ECO:0000256" key="1">
    <source>
        <dbReference type="SAM" id="Phobius"/>
    </source>
</evidence>
<keyword evidence="1" id="KW-0472">Membrane</keyword>
<proteinExistence type="predicted"/>
<keyword evidence="2" id="KW-0732">Signal</keyword>
<feature type="signal peptide" evidence="2">
    <location>
        <begin position="1"/>
        <end position="19"/>
    </location>
</feature>
<protein>
    <submittedName>
        <fullName evidence="3">DUF1236 domain-containing protein</fullName>
    </submittedName>
</protein>
<dbReference type="Proteomes" id="UP001595536">
    <property type="component" value="Unassembled WGS sequence"/>
</dbReference>
<dbReference type="EMBL" id="JBHRUV010000018">
    <property type="protein sequence ID" value="MFC3265639.1"/>
    <property type="molecule type" value="Genomic_DNA"/>
</dbReference>